<reference evidence="1" key="2">
    <citation type="submission" date="2013-06" db="EMBL/GenBank/DDBJ databases">
        <title>Draft genome sequence of Clostridium hylemonae (DSM 15053).</title>
        <authorList>
            <person name="Sudarsanam P."/>
            <person name="Ley R."/>
            <person name="Guruge J."/>
            <person name="Turnbaugh P.J."/>
            <person name="Mahowald M."/>
            <person name="Liep D."/>
            <person name="Gordon J."/>
        </authorList>
    </citation>
    <scope>NUCLEOTIDE SEQUENCE</scope>
    <source>
        <strain evidence="1">DSM 15053</strain>
    </source>
</reference>
<keyword evidence="2" id="KW-1185">Reference proteome</keyword>
<dbReference type="EMBL" id="ABYI02000022">
    <property type="protein sequence ID" value="EEG73895.1"/>
    <property type="molecule type" value="Genomic_DNA"/>
</dbReference>
<dbReference type="SUPFAM" id="SSF51391">
    <property type="entry name" value="Thiamin phosphate synthase"/>
    <property type="match status" value="1"/>
</dbReference>
<dbReference type="PANTHER" id="PTHR21381">
    <property type="entry name" value="ZGC:162297"/>
    <property type="match status" value="1"/>
</dbReference>
<dbReference type="HOGENOM" id="CLU_075239_1_0_9"/>
<dbReference type="OrthoDB" id="7375980at2"/>
<evidence type="ECO:0000313" key="2">
    <source>
        <dbReference type="Proteomes" id="UP000004893"/>
    </source>
</evidence>
<protein>
    <submittedName>
        <fullName evidence="1">BtpA family protein</fullName>
    </submittedName>
</protein>
<dbReference type="eggNOG" id="COG0434">
    <property type="taxonomic scope" value="Bacteria"/>
</dbReference>
<organism evidence="1 2">
    <name type="scientific">[Clostridium] hylemonae DSM 15053</name>
    <dbReference type="NCBI Taxonomy" id="553973"/>
    <lineage>
        <taxon>Bacteria</taxon>
        <taxon>Bacillati</taxon>
        <taxon>Bacillota</taxon>
        <taxon>Clostridia</taxon>
        <taxon>Lachnospirales</taxon>
        <taxon>Lachnospiraceae</taxon>
    </lineage>
</organism>
<dbReference type="InterPro" id="IPR005137">
    <property type="entry name" value="BtpA"/>
</dbReference>
<dbReference type="PANTHER" id="PTHR21381:SF3">
    <property type="entry name" value="SGC REGION PROTEIN SGCQ-RELATED"/>
    <property type="match status" value="1"/>
</dbReference>
<sequence>MRYAKEPVIIGAVHLPYYGRNNPSQSVAEIEEYVMANVKVHYENGIDTVYIQDENLNTGPALPETIALTASLAKMVKMEVPGVKLGLIMQAHDGVAPIAAAAAAGADFVRIKVFAGTMYKAEGIRTGVGETAVQYRTMINSPVKILADVHDREGIPMPGVPVDMAIGWASHIGADGLILTGHDYKETMEYLETAEKMELGKPVLVGGSVSEDNIYDILDHCEGAVVSSSLMLDDPVPGSPLRWDAEKIRRFADKVRHYRKSR</sequence>
<dbReference type="Pfam" id="PF03437">
    <property type="entry name" value="BtpA"/>
    <property type="match status" value="1"/>
</dbReference>
<gene>
    <name evidence="1" type="ORF">CLOHYLEM_05900</name>
</gene>
<name>C0C181_9FIRM</name>
<dbReference type="AlphaFoldDB" id="C0C181"/>
<evidence type="ECO:0000313" key="1">
    <source>
        <dbReference type="EMBL" id="EEG73895.1"/>
    </source>
</evidence>
<dbReference type="InterPro" id="IPR036206">
    <property type="entry name" value="ThiamineP_synth_sf"/>
</dbReference>
<dbReference type="RefSeq" id="WP_006443248.1">
    <property type="nucleotide sequence ID" value="NZ_CP036524.1"/>
</dbReference>
<comment type="caution">
    <text evidence="1">The sequence shown here is derived from an EMBL/GenBank/DDBJ whole genome shotgun (WGS) entry which is preliminary data.</text>
</comment>
<reference evidence="1" key="1">
    <citation type="submission" date="2009-02" db="EMBL/GenBank/DDBJ databases">
        <authorList>
            <person name="Fulton L."/>
            <person name="Clifton S."/>
            <person name="Fulton B."/>
            <person name="Xu J."/>
            <person name="Minx P."/>
            <person name="Pepin K.H."/>
            <person name="Johnson M."/>
            <person name="Bhonagiri V."/>
            <person name="Nash W.E."/>
            <person name="Mardis E.R."/>
            <person name="Wilson R.K."/>
        </authorList>
    </citation>
    <scope>NUCLEOTIDE SEQUENCE [LARGE SCALE GENOMIC DNA]</scope>
    <source>
        <strain evidence="1">DSM 15053</strain>
    </source>
</reference>
<accession>C0C181</accession>
<dbReference type="Proteomes" id="UP000004893">
    <property type="component" value="Unassembled WGS sequence"/>
</dbReference>
<dbReference type="STRING" id="553973.CLOHYLEM_05900"/>
<proteinExistence type="predicted"/>